<reference evidence="1" key="1">
    <citation type="submission" date="2019-02" db="EMBL/GenBank/DDBJ databases">
        <authorList>
            <consortium name="PulseNet: The National Subtyping Network for Foodborne Disease Surveillance"/>
            <person name="Tarr C.L."/>
            <person name="Trees E."/>
            <person name="Katz L.S."/>
            <person name="Carleton-Romer H.A."/>
            <person name="Stroika S."/>
            <person name="Kucerova Z."/>
            <person name="Roache K.F."/>
            <person name="Sabol A.L."/>
            <person name="Besser J."/>
            <person name="Gerner-Smidt P."/>
        </authorList>
    </citation>
    <scope>NUCLEOTIDE SEQUENCE</scope>
    <source>
        <strain evidence="1">PNUSAS065980</strain>
    </source>
</reference>
<gene>
    <name evidence="1" type="ORF">EYJ17_05310</name>
</gene>
<protein>
    <submittedName>
        <fullName evidence="1">Uncharacterized protein</fullName>
    </submittedName>
</protein>
<name>A0A5T2TSK1_SALER</name>
<organism evidence="1">
    <name type="scientific">Salmonella enterica</name>
    <name type="common">Salmonella choleraesuis</name>
    <dbReference type="NCBI Taxonomy" id="28901"/>
    <lineage>
        <taxon>Bacteria</taxon>
        <taxon>Pseudomonadati</taxon>
        <taxon>Pseudomonadota</taxon>
        <taxon>Gammaproteobacteria</taxon>
        <taxon>Enterobacterales</taxon>
        <taxon>Enterobacteriaceae</taxon>
        <taxon>Salmonella</taxon>
    </lineage>
</organism>
<accession>A0A5T2TSK1</accession>
<comment type="caution">
    <text evidence="1">The sequence shown here is derived from an EMBL/GenBank/DDBJ whole genome shotgun (WGS) entry which is preliminary data.</text>
</comment>
<proteinExistence type="predicted"/>
<dbReference type="EMBL" id="AACVQF010000015">
    <property type="protein sequence ID" value="EAM6605067.1"/>
    <property type="molecule type" value="Genomic_DNA"/>
</dbReference>
<dbReference type="AlphaFoldDB" id="A0A5T2TSK1"/>
<evidence type="ECO:0000313" key="1">
    <source>
        <dbReference type="EMBL" id="EAM6605067.1"/>
    </source>
</evidence>
<sequence>MLWCSAALTVVPDTVRNTAADKRIAHTLRIITSHFSAIKKAPFLAPGLGFKHSADTDTSCGFFHNDHKQIADSR</sequence>